<evidence type="ECO:0000256" key="10">
    <source>
        <dbReference type="ARBA" id="ARBA00023237"/>
    </source>
</evidence>
<reference evidence="16 17" key="1">
    <citation type="submission" date="2019-09" db="EMBL/GenBank/DDBJ databases">
        <title>NBRP : Genome information of microbial organism related human and environment.</title>
        <authorList>
            <person name="Hattori M."/>
            <person name="Oshima K."/>
            <person name="Inaba H."/>
            <person name="Suda W."/>
            <person name="Sakamoto M."/>
            <person name="Iino T."/>
            <person name="Kitahara M."/>
            <person name="Oshida Y."/>
            <person name="Iida T."/>
            <person name="Kudo T."/>
            <person name="Itoh T."/>
            <person name="Ohkuma M."/>
        </authorList>
    </citation>
    <scope>NUCLEOTIDE SEQUENCE [LARGE SCALE GENOMIC DNA]</scope>
    <source>
        <strain evidence="16 17">Hi-2</strain>
    </source>
</reference>
<dbReference type="Pfam" id="PF07715">
    <property type="entry name" value="Plug"/>
    <property type="match status" value="1"/>
</dbReference>
<accession>A0A5A7MQN1</accession>
<evidence type="ECO:0000313" key="16">
    <source>
        <dbReference type="EMBL" id="GEQ98400.1"/>
    </source>
</evidence>
<keyword evidence="16" id="KW-0675">Receptor</keyword>
<dbReference type="RefSeq" id="WP_210431715.1">
    <property type="nucleotide sequence ID" value="NZ_BKCL01000006.1"/>
</dbReference>
<keyword evidence="2 11" id="KW-0813">Transport</keyword>
<dbReference type="EMBL" id="BKCL01000006">
    <property type="protein sequence ID" value="GEQ98400.1"/>
    <property type="molecule type" value="Genomic_DNA"/>
</dbReference>
<sequence length="755" mass="82592">MSFEMTSMRTKWLACASLATIAASSVAVPAFAQSRDESGGFVLEEIIVTAQKREQSLQDVPSSVAALAGEKLDVLNSAGSDIRFLSGRIPSLTIESSFGRTFPRFYIRGLGNTDFDLNASQPVSLIYDEIVMENPILKGMPAFDLDRVEVLRGPQGTLFGRNTPAGIVKLDAKKPTQEFDAYAKFNYGRFDTIEFEGAVGGPIVQDVLAIRASVRHQHRDDYVTNEAPGFLANRDQTEGYDDFAGRVQLLYTPTDRFSALVNFHARSLDGSSRVFRANIIEPGVGGLVDDFDRRSVTQDGVNNQELDQRGLTAKLEYDMGDFTITSITGFEHGEVFSVGDVDGGFGGEFEGVPSTPGFIPFNAATADAVPDLDQWTQELRIASNDLGMVDFQAGFFYFNEDLKIESTNFNSLDNNAPNGFAAQRQKSESWAIFANVNIEVTPDLVIEGGVRYTEDDKDFTASRDLSPLSFLGVGPIGPLEANPSDEVLSWDVSATYTINDDVSVYTRAAKGFRAPSIQGRLLFGDEVTVADTEEIFSVEAGVKAELFERRARVNLSAYVSDMDGQQLTAVGGDANFNRLVNAADTDLAGVELDLEWAVTSNLFVTAGTSYNFTEINDPDLRTQFCAACTVLDPIVDGLAALDGNDLPQAPRWIANWTARYGITVGNDGELYAYTDWAFTSEKNFFLYDSVEFRSGKELIGGLRVGYALENGKYDFALYGRNITDETELKGGIDFNNLTGFVNEPPIWGVELSAKF</sequence>
<organism evidence="16 17">
    <name type="scientific">Iodidimonas gelatinilytica</name>
    <dbReference type="NCBI Taxonomy" id="1236966"/>
    <lineage>
        <taxon>Bacteria</taxon>
        <taxon>Pseudomonadati</taxon>
        <taxon>Pseudomonadota</taxon>
        <taxon>Alphaproteobacteria</taxon>
        <taxon>Iodidimonadales</taxon>
        <taxon>Iodidimonadaceae</taxon>
        <taxon>Iodidimonas</taxon>
    </lineage>
</organism>
<keyword evidence="10 11" id="KW-0998">Cell outer membrane</keyword>
<evidence type="ECO:0000256" key="1">
    <source>
        <dbReference type="ARBA" id="ARBA00004571"/>
    </source>
</evidence>
<feature type="domain" description="TonB-dependent receptor plug" evidence="15">
    <location>
        <begin position="57"/>
        <end position="167"/>
    </location>
</feature>
<evidence type="ECO:0000259" key="14">
    <source>
        <dbReference type="Pfam" id="PF00593"/>
    </source>
</evidence>
<evidence type="ECO:0000313" key="17">
    <source>
        <dbReference type="Proteomes" id="UP000322084"/>
    </source>
</evidence>
<feature type="chain" id="PRO_5022871154" evidence="13">
    <location>
        <begin position="33"/>
        <end position="755"/>
    </location>
</feature>
<comment type="caution">
    <text evidence="16">The sequence shown here is derived from an EMBL/GenBank/DDBJ whole genome shotgun (WGS) entry which is preliminary data.</text>
</comment>
<keyword evidence="13" id="KW-0732">Signal</keyword>
<comment type="similarity">
    <text evidence="11 12">Belongs to the TonB-dependent receptor family.</text>
</comment>
<keyword evidence="5 11" id="KW-0812">Transmembrane</keyword>
<comment type="subcellular location">
    <subcellularLocation>
        <location evidence="1 11">Cell outer membrane</location>
        <topology evidence="1 11">Multi-pass membrane protein</topology>
    </subcellularLocation>
</comment>
<evidence type="ECO:0000259" key="15">
    <source>
        <dbReference type="Pfam" id="PF07715"/>
    </source>
</evidence>
<dbReference type="PANTHER" id="PTHR32552:SF81">
    <property type="entry name" value="TONB-DEPENDENT OUTER MEMBRANE RECEPTOR"/>
    <property type="match status" value="1"/>
</dbReference>
<proteinExistence type="inferred from homology"/>
<dbReference type="GO" id="GO:0009279">
    <property type="term" value="C:cell outer membrane"/>
    <property type="evidence" value="ECO:0007669"/>
    <property type="project" value="UniProtKB-SubCell"/>
</dbReference>
<dbReference type="Proteomes" id="UP000322084">
    <property type="component" value="Unassembled WGS sequence"/>
</dbReference>
<dbReference type="InterPro" id="IPR036942">
    <property type="entry name" value="Beta-barrel_TonB_sf"/>
</dbReference>
<feature type="signal peptide" evidence="13">
    <location>
        <begin position="1"/>
        <end position="32"/>
    </location>
</feature>
<dbReference type="InterPro" id="IPR000531">
    <property type="entry name" value="Beta-barrel_TonB"/>
</dbReference>
<dbReference type="SUPFAM" id="SSF56935">
    <property type="entry name" value="Porins"/>
    <property type="match status" value="1"/>
</dbReference>
<feature type="domain" description="TonB-dependent receptor-like beta-barrel" evidence="14">
    <location>
        <begin position="291"/>
        <end position="721"/>
    </location>
</feature>
<evidence type="ECO:0000256" key="4">
    <source>
        <dbReference type="ARBA" id="ARBA00022496"/>
    </source>
</evidence>
<dbReference type="InterPro" id="IPR012910">
    <property type="entry name" value="Plug_dom"/>
</dbReference>
<evidence type="ECO:0000256" key="2">
    <source>
        <dbReference type="ARBA" id="ARBA00022448"/>
    </source>
</evidence>
<evidence type="ECO:0000256" key="7">
    <source>
        <dbReference type="ARBA" id="ARBA00023065"/>
    </source>
</evidence>
<keyword evidence="4" id="KW-0410">Iron transport</keyword>
<evidence type="ECO:0000256" key="11">
    <source>
        <dbReference type="PROSITE-ProRule" id="PRU01360"/>
    </source>
</evidence>
<dbReference type="PROSITE" id="PS52016">
    <property type="entry name" value="TONB_DEPENDENT_REC_3"/>
    <property type="match status" value="1"/>
</dbReference>
<dbReference type="Pfam" id="PF00593">
    <property type="entry name" value="TonB_dep_Rec_b-barrel"/>
    <property type="match status" value="1"/>
</dbReference>
<evidence type="ECO:0000256" key="3">
    <source>
        <dbReference type="ARBA" id="ARBA00022452"/>
    </source>
</evidence>
<keyword evidence="7" id="KW-0406">Ion transport</keyword>
<gene>
    <name evidence="16" type="ORF">JCM17844_20370</name>
</gene>
<evidence type="ECO:0000256" key="8">
    <source>
        <dbReference type="ARBA" id="ARBA00023077"/>
    </source>
</evidence>
<keyword evidence="8 12" id="KW-0798">TonB box</keyword>
<dbReference type="GO" id="GO:0006826">
    <property type="term" value="P:iron ion transport"/>
    <property type="evidence" value="ECO:0007669"/>
    <property type="project" value="UniProtKB-KW"/>
</dbReference>
<dbReference type="AlphaFoldDB" id="A0A5A7MQN1"/>
<protein>
    <submittedName>
        <fullName evidence="16">TonB-dependent receptor</fullName>
    </submittedName>
</protein>
<name>A0A5A7MQN1_9PROT</name>
<evidence type="ECO:0000256" key="5">
    <source>
        <dbReference type="ARBA" id="ARBA00022692"/>
    </source>
</evidence>
<evidence type="ECO:0000256" key="12">
    <source>
        <dbReference type="RuleBase" id="RU003357"/>
    </source>
</evidence>
<evidence type="ECO:0000256" key="6">
    <source>
        <dbReference type="ARBA" id="ARBA00023004"/>
    </source>
</evidence>
<dbReference type="Gene3D" id="2.40.170.20">
    <property type="entry name" value="TonB-dependent receptor, beta-barrel domain"/>
    <property type="match status" value="1"/>
</dbReference>
<dbReference type="PANTHER" id="PTHR32552">
    <property type="entry name" value="FERRICHROME IRON RECEPTOR-RELATED"/>
    <property type="match status" value="1"/>
</dbReference>
<keyword evidence="9 11" id="KW-0472">Membrane</keyword>
<evidence type="ECO:0000256" key="9">
    <source>
        <dbReference type="ARBA" id="ARBA00023136"/>
    </source>
</evidence>
<evidence type="ECO:0000256" key="13">
    <source>
        <dbReference type="SAM" id="SignalP"/>
    </source>
</evidence>
<dbReference type="InterPro" id="IPR039426">
    <property type="entry name" value="TonB-dep_rcpt-like"/>
</dbReference>
<keyword evidence="6" id="KW-0408">Iron</keyword>
<keyword evidence="3 11" id="KW-1134">Transmembrane beta strand</keyword>